<reference evidence="2" key="1">
    <citation type="submission" date="2020-06" db="EMBL/GenBank/DDBJ databases">
        <title>WGS assembly of Ceratodon purpureus strain R40.</title>
        <authorList>
            <person name="Carey S.B."/>
            <person name="Jenkins J."/>
            <person name="Shu S."/>
            <person name="Lovell J.T."/>
            <person name="Sreedasyam A."/>
            <person name="Maumus F."/>
            <person name="Tiley G.P."/>
            <person name="Fernandez-Pozo N."/>
            <person name="Barry K."/>
            <person name="Chen C."/>
            <person name="Wang M."/>
            <person name="Lipzen A."/>
            <person name="Daum C."/>
            <person name="Saski C.A."/>
            <person name="Payton A.C."/>
            <person name="Mcbreen J.C."/>
            <person name="Conrad R.E."/>
            <person name="Kollar L.M."/>
            <person name="Olsson S."/>
            <person name="Huttunen S."/>
            <person name="Landis J.B."/>
            <person name="Wickett N.J."/>
            <person name="Johnson M.G."/>
            <person name="Rensing S.A."/>
            <person name="Grimwood J."/>
            <person name="Schmutz J."/>
            <person name="Mcdaniel S.F."/>
        </authorList>
    </citation>
    <scope>NUCLEOTIDE SEQUENCE</scope>
    <source>
        <strain evidence="2">R40</strain>
    </source>
</reference>
<dbReference type="EMBL" id="CM026426">
    <property type="protein sequence ID" value="KAG0573571.1"/>
    <property type="molecule type" value="Genomic_DNA"/>
</dbReference>
<feature type="compositionally biased region" description="Basic residues" evidence="1">
    <location>
        <begin position="66"/>
        <end position="78"/>
    </location>
</feature>
<gene>
    <name evidence="2" type="ORF">KC19_VG189500</name>
</gene>
<proteinExistence type="predicted"/>
<dbReference type="Proteomes" id="UP000822688">
    <property type="component" value="Chromosome V"/>
</dbReference>
<accession>A0A8T0HS25</accession>
<feature type="compositionally biased region" description="Basic and acidic residues" evidence="1">
    <location>
        <begin position="93"/>
        <end position="119"/>
    </location>
</feature>
<evidence type="ECO:0000313" key="3">
    <source>
        <dbReference type="Proteomes" id="UP000822688"/>
    </source>
</evidence>
<keyword evidence="3" id="KW-1185">Reference proteome</keyword>
<dbReference type="AlphaFoldDB" id="A0A8T0HS25"/>
<feature type="region of interest" description="Disordered" evidence="1">
    <location>
        <begin position="190"/>
        <end position="229"/>
    </location>
</feature>
<feature type="compositionally biased region" description="Basic and acidic residues" evidence="1">
    <location>
        <begin position="190"/>
        <end position="205"/>
    </location>
</feature>
<protein>
    <submittedName>
        <fullName evidence="2">Uncharacterized protein</fullName>
    </submittedName>
</protein>
<feature type="region of interest" description="Disordered" evidence="1">
    <location>
        <begin position="60"/>
        <end position="119"/>
    </location>
</feature>
<sequence length="229" mass="26584">MDSRRSEIDLGVNDAIDYGNVDARKSKLGGTLSVSILDNDRLDPLSYTIMRELDERFSSLQEDKYKKSRNKKERKKTSRKGEDPLLKRTASLKKPEESKVQEPPIDESREAQQRQKWAEHLEDADYPGPKLSWTEFFSQRPVQVDEFGPGVTLDSIYMDYLDMPFHPIECKKEWRLQTYRFLEVEKMKRQGEETAIENRKKKEESNGNAEDGVTRKCDAKADEGRSVDA</sequence>
<comment type="caution">
    <text evidence="2">The sequence shown here is derived from an EMBL/GenBank/DDBJ whole genome shotgun (WGS) entry which is preliminary data.</text>
</comment>
<feature type="compositionally biased region" description="Basic and acidic residues" evidence="1">
    <location>
        <begin position="212"/>
        <end position="229"/>
    </location>
</feature>
<organism evidence="2 3">
    <name type="scientific">Ceratodon purpureus</name>
    <name type="common">Fire moss</name>
    <name type="synonym">Dicranum purpureum</name>
    <dbReference type="NCBI Taxonomy" id="3225"/>
    <lineage>
        <taxon>Eukaryota</taxon>
        <taxon>Viridiplantae</taxon>
        <taxon>Streptophyta</taxon>
        <taxon>Embryophyta</taxon>
        <taxon>Bryophyta</taxon>
        <taxon>Bryophytina</taxon>
        <taxon>Bryopsida</taxon>
        <taxon>Dicranidae</taxon>
        <taxon>Pseudoditrichales</taxon>
        <taxon>Ditrichaceae</taxon>
        <taxon>Ceratodon</taxon>
    </lineage>
</organism>
<name>A0A8T0HS25_CERPU</name>
<evidence type="ECO:0000256" key="1">
    <source>
        <dbReference type="SAM" id="MobiDB-lite"/>
    </source>
</evidence>
<evidence type="ECO:0000313" key="2">
    <source>
        <dbReference type="EMBL" id="KAG0573571.1"/>
    </source>
</evidence>